<dbReference type="PANTHER" id="PTHR45695:SF15">
    <property type="entry name" value="OPSIN RH2"/>
    <property type="match status" value="1"/>
</dbReference>
<evidence type="ECO:0000259" key="9">
    <source>
        <dbReference type="PROSITE" id="PS50262"/>
    </source>
</evidence>
<keyword evidence="5 8" id="KW-0472">Membrane</keyword>
<feature type="transmembrane region" description="Helical" evidence="8">
    <location>
        <begin position="42"/>
        <end position="66"/>
    </location>
</feature>
<dbReference type="EMBL" id="CACVKT020007264">
    <property type="protein sequence ID" value="CAC5406723.1"/>
    <property type="molecule type" value="Genomic_DNA"/>
</dbReference>
<feature type="transmembrane region" description="Helical" evidence="8">
    <location>
        <begin position="124"/>
        <end position="148"/>
    </location>
</feature>
<dbReference type="OrthoDB" id="10294531at2759"/>
<keyword evidence="11" id="KW-1185">Reference proteome</keyword>
<evidence type="ECO:0000313" key="10">
    <source>
        <dbReference type="EMBL" id="CAC5406723.1"/>
    </source>
</evidence>
<dbReference type="AlphaFoldDB" id="A0A6J8DDH1"/>
<dbReference type="PROSITE" id="PS50262">
    <property type="entry name" value="G_PROTEIN_RECEP_F1_2"/>
    <property type="match status" value="1"/>
</dbReference>
<keyword evidence="3 8" id="KW-1133">Transmembrane helix</keyword>
<name>A0A6J8DDH1_MYTCO</name>
<dbReference type="InterPro" id="IPR000276">
    <property type="entry name" value="GPCR_Rhodpsn"/>
</dbReference>
<reference evidence="10 11" key="1">
    <citation type="submission" date="2020-06" db="EMBL/GenBank/DDBJ databases">
        <authorList>
            <person name="Li R."/>
            <person name="Bekaert M."/>
        </authorList>
    </citation>
    <scope>NUCLEOTIDE SEQUENCE [LARGE SCALE GENOMIC DNA]</scope>
    <source>
        <strain evidence="11">wild</strain>
    </source>
</reference>
<feature type="domain" description="G-protein coupled receptors family 1 profile" evidence="9">
    <location>
        <begin position="21"/>
        <end position="272"/>
    </location>
</feature>
<feature type="transmembrane region" description="Helical" evidence="8">
    <location>
        <begin position="252"/>
        <end position="275"/>
    </location>
</feature>
<dbReference type="Proteomes" id="UP000507470">
    <property type="component" value="Unassembled WGS sequence"/>
</dbReference>
<evidence type="ECO:0000256" key="6">
    <source>
        <dbReference type="ARBA" id="ARBA00023170"/>
    </source>
</evidence>
<organism evidence="10 11">
    <name type="scientific">Mytilus coruscus</name>
    <name type="common">Sea mussel</name>
    <dbReference type="NCBI Taxonomy" id="42192"/>
    <lineage>
        <taxon>Eukaryota</taxon>
        <taxon>Metazoa</taxon>
        <taxon>Spiralia</taxon>
        <taxon>Lophotrochozoa</taxon>
        <taxon>Mollusca</taxon>
        <taxon>Bivalvia</taxon>
        <taxon>Autobranchia</taxon>
        <taxon>Pteriomorphia</taxon>
        <taxon>Mytilida</taxon>
        <taxon>Mytiloidea</taxon>
        <taxon>Mytilidae</taxon>
        <taxon>Mytilinae</taxon>
        <taxon>Mytilus</taxon>
    </lineage>
</organism>
<dbReference type="GO" id="GO:0005886">
    <property type="term" value="C:plasma membrane"/>
    <property type="evidence" value="ECO:0007669"/>
    <property type="project" value="TreeGrafter"/>
</dbReference>
<feature type="transmembrane region" description="Helical" evidence="8">
    <location>
        <begin position="168"/>
        <end position="189"/>
    </location>
</feature>
<comment type="subcellular location">
    <subcellularLocation>
        <location evidence="1">Membrane</location>
        <topology evidence="1">Multi-pass membrane protein</topology>
    </subcellularLocation>
</comment>
<keyword evidence="4" id="KW-0297">G-protein coupled receptor</keyword>
<evidence type="ECO:0000256" key="5">
    <source>
        <dbReference type="ARBA" id="ARBA00023136"/>
    </source>
</evidence>
<dbReference type="GO" id="GO:0004930">
    <property type="term" value="F:G protein-coupled receptor activity"/>
    <property type="evidence" value="ECO:0007669"/>
    <property type="project" value="UniProtKB-KW"/>
</dbReference>
<evidence type="ECO:0000256" key="2">
    <source>
        <dbReference type="ARBA" id="ARBA00022692"/>
    </source>
</evidence>
<feature type="transmembrane region" description="Helical" evidence="8">
    <location>
        <begin position="217"/>
        <end position="240"/>
    </location>
</feature>
<proteinExistence type="predicted"/>
<dbReference type="PANTHER" id="PTHR45695">
    <property type="entry name" value="LEUCOKININ RECEPTOR-RELATED"/>
    <property type="match status" value="1"/>
</dbReference>
<evidence type="ECO:0000256" key="7">
    <source>
        <dbReference type="ARBA" id="ARBA00023224"/>
    </source>
</evidence>
<dbReference type="CDD" id="cd00637">
    <property type="entry name" value="7tm_classA_rhodopsin-like"/>
    <property type="match status" value="1"/>
</dbReference>
<evidence type="ECO:0000256" key="8">
    <source>
        <dbReference type="SAM" id="Phobius"/>
    </source>
</evidence>
<evidence type="ECO:0000256" key="1">
    <source>
        <dbReference type="ARBA" id="ARBA00004141"/>
    </source>
</evidence>
<protein>
    <recommendedName>
        <fullName evidence="9">G-protein coupled receptors family 1 profile domain-containing protein</fullName>
    </recommendedName>
</protein>
<accession>A0A6J8DDH1</accession>
<evidence type="ECO:0000256" key="3">
    <source>
        <dbReference type="ARBA" id="ARBA00022989"/>
    </source>
</evidence>
<sequence length="330" mass="37401">MIEGIGYFAVIIILLIPTTGCNGTLLYLLLCRNNLNTIPNKYIASVLKSHLMSGLFVGVITAVIILSEYVSRNALFCFMTNFTDRSLIAASTFSMVGLSIDRCRFYCGEQITTNQVIVKTKRALAIIWIAAFGYGLLCLILGFSIIAFDRVHGICQVEHDNRIIGAGIFLLDFLALVILPSVLMTIHYYRTVKKLWFMPYACLAQQRIKRKSTIMNMTISFTNILLSAPFCGFKIVFIVFQSEIDIETENKYIQFASLLLTCLRCLTVPVIYLCLSEQTKNELRVNRSNIVAQEPKKRRITLDIDKEHYNYTKRGSIFKIEEKSSTGCPE</sequence>
<gene>
    <name evidence="10" type="ORF">MCOR_40270</name>
</gene>
<feature type="transmembrane region" description="Helical" evidence="8">
    <location>
        <begin position="6"/>
        <end position="30"/>
    </location>
</feature>
<dbReference type="InterPro" id="IPR017452">
    <property type="entry name" value="GPCR_Rhodpsn_7TM"/>
</dbReference>
<dbReference type="Pfam" id="PF00001">
    <property type="entry name" value="7tm_1"/>
    <property type="match status" value="1"/>
</dbReference>
<dbReference type="Gene3D" id="1.20.1070.10">
    <property type="entry name" value="Rhodopsin 7-helix transmembrane proteins"/>
    <property type="match status" value="1"/>
</dbReference>
<keyword evidence="7" id="KW-0807">Transducer</keyword>
<keyword evidence="6" id="KW-0675">Receptor</keyword>
<evidence type="ECO:0000313" key="11">
    <source>
        <dbReference type="Proteomes" id="UP000507470"/>
    </source>
</evidence>
<dbReference type="SUPFAM" id="SSF81321">
    <property type="entry name" value="Family A G protein-coupled receptor-like"/>
    <property type="match status" value="1"/>
</dbReference>
<keyword evidence="2 8" id="KW-0812">Transmembrane</keyword>
<evidence type="ECO:0000256" key="4">
    <source>
        <dbReference type="ARBA" id="ARBA00023040"/>
    </source>
</evidence>